<protein>
    <submittedName>
        <fullName evidence="2">Uncharacterized protein</fullName>
    </submittedName>
</protein>
<dbReference type="RefSeq" id="WP_114217748.1">
    <property type="nucleotide sequence ID" value="NZ_CP035282.1"/>
</dbReference>
<dbReference type="EMBL" id="CP035282">
    <property type="protein sequence ID" value="QAT61687.1"/>
    <property type="molecule type" value="Genomic_DNA"/>
</dbReference>
<feature type="chain" id="PRO_5019318738" evidence="1">
    <location>
        <begin position="24"/>
        <end position="109"/>
    </location>
</feature>
<evidence type="ECO:0000313" key="3">
    <source>
        <dbReference type="Proteomes" id="UP000287969"/>
    </source>
</evidence>
<dbReference type="Proteomes" id="UP000287969">
    <property type="component" value="Chromosome"/>
</dbReference>
<sequence length="109" mass="12694">MKKYISVFLVVLLMFAIFVPVFADTDDSQIEGQEEIMSPICPECGRGSFLKYDTVERGQETETEDCYYEGCIVTKTYQLYEDYYRCTYCGHTDSAERRTLISTRHSINH</sequence>
<dbReference type="KEGG" id="spoa:EQM13_08850"/>
<organism evidence="2 3">
    <name type="scientific">Acidilutibacter cellobiosedens</name>
    <dbReference type="NCBI Taxonomy" id="2507161"/>
    <lineage>
        <taxon>Bacteria</taxon>
        <taxon>Bacillati</taxon>
        <taxon>Bacillota</taxon>
        <taxon>Tissierellia</taxon>
        <taxon>Tissierellales</taxon>
        <taxon>Acidilutibacteraceae</taxon>
        <taxon>Acidilutibacter</taxon>
    </lineage>
</organism>
<accession>A0A410QCG4</accession>
<proteinExistence type="predicted"/>
<gene>
    <name evidence="2" type="ORF">EQM13_08850</name>
</gene>
<name>A0A410QCG4_9FIRM</name>
<keyword evidence="1" id="KW-0732">Signal</keyword>
<feature type="signal peptide" evidence="1">
    <location>
        <begin position="1"/>
        <end position="23"/>
    </location>
</feature>
<evidence type="ECO:0000256" key="1">
    <source>
        <dbReference type="SAM" id="SignalP"/>
    </source>
</evidence>
<dbReference type="AlphaFoldDB" id="A0A410QCG4"/>
<evidence type="ECO:0000313" key="2">
    <source>
        <dbReference type="EMBL" id="QAT61687.1"/>
    </source>
</evidence>
<reference evidence="3" key="1">
    <citation type="submission" date="2019-01" db="EMBL/GenBank/DDBJ databases">
        <title>Draft genomes of a novel of Sporanaerobacter strains.</title>
        <authorList>
            <person name="Ma S."/>
        </authorList>
    </citation>
    <scope>NUCLEOTIDE SEQUENCE [LARGE SCALE GENOMIC DNA]</scope>
    <source>
        <strain evidence="3">NJN-17</strain>
    </source>
</reference>
<keyword evidence="3" id="KW-1185">Reference proteome</keyword>